<dbReference type="PANTHER" id="PTHR24276:SF97">
    <property type="entry name" value="GH13245P2-RELATED"/>
    <property type="match status" value="1"/>
</dbReference>
<evidence type="ECO:0000256" key="4">
    <source>
        <dbReference type="ARBA" id="ARBA00022757"/>
    </source>
</evidence>
<keyword evidence="7" id="KW-0865">Zymogen</keyword>
<evidence type="ECO:0000256" key="3">
    <source>
        <dbReference type="ARBA" id="ARBA00022729"/>
    </source>
</evidence>
<keyword evidence="3" id="KW-0732">Signal</keyword>
<organism evidence="13 14">
    <name type="scientific">Aromia moschata</name>
    <dbReference type="NCBI Taxonomy" id="1265417"/>
    <lineage>
        <taxon>Eukaryota</taxon>
        <taxon>Metazoa</taxon>
        <taxon>Ecdysozoa</taxon>
        <taxon>Arthropoda</taxon>
        <taxon>Hexapoda</taxon>
        <taxon>Insecta</taxon>
        <taxon>Pterygota</taxon>
        <taxon>Neoptera</taxon>
        <taxon>Endopterygota</taxon>
        <taxon>Coleoptera</taxon>
        <taxon>Polyphaga</taxon>
        <taxon>Cucujiformia</taxon>
        <taxon>Chrysomeloidea</taxon>
        <taxon>Cerambycidae</taxon>
        <taxon>Cerambycinae</taxon>
        <taxon>Callichromatini</taxon>
        <taxon>Aromia</taxon>
    </lineage>
</organism>
<dbReference type="InterPro" id="IPR043504">
    <property type="entry name" value="Peptidase_S1_PA_chymotrypsin"/>
</dbReference>
<dbReference type="InterPro" id="IPR033116">
    <property type="entry name" value="TRYPSIN_SER"/>
</dbReference>
<feature type="domain" description="Peptidase S1" evidence="12">
    <location>
        <begin position="90"/>
        <end position="314"/>
    </location>
</feature>
<name>A0AAV8Z2U8_9CUCU</name>
<dbReference type="GO" id="GO:0004252">
    <property type="term" value="F:serine-type endopeptidase activity"/>
    <property type="evidence" value="ECO:0007669"/>
    <property type="project" value="UniProtKB-EC"/>
</dbReference>
<dbReference type="PANTHER" id="PTHR24276">
    <property type="entry name" value="POLYSERASE-RELATED"/>
    <property type="match status" value="1"/>
</dbReference>
<protein>
    <recommendedName>
        <fullName evidence="10">trypsin</fullName>
        <ecNumber evidence="10">3.4.21.4</ecNumber>
    </recommendedName>
</protein>
<dbReference type="CDD" id="cd00190">
    <property type="entry name" value="Tryp_SPc"/>
    <property type="match status" value="1"/>
</dbReference>
<dbReference type="Gene3D" id="2.40.10.10">
    <property type="entry name" value="Trypsin-like serine proteases"/>
    <property type="match status" value="1"/>
</dbReference>
<dbReference type="Proteomes" id="UP001162162">
    <property type="component" value="Unassembled WGS sequence"/>
</dbReference>
<dbReference type="InterPro" id="IPR001254">
    <property type="entry name" value="Trypsin_dom"/>
</dbReference>
<evidence type="ECO:0000256" key="6">
    <source>
        <dbReference type="ARBA" id="ARBA00022825"/>
    </source>
</evidence>
<evidence type="ECO:0000256" key="8">
    <source>
        <dbReference type="ARBA" id="ARBA00023157"/>
    </source>
</evidence>
<keyword evidence="6 11" id="KW-0720">Serine protease</keyword>
<dbReference type="PROSITE" id="PS00135">
    <property type="entry name" value="TRYPSIN_SER"/>
    <property type="match status" value="1"/>
</dbReference>
<evidence type="ECO:0000256" key="7">
    <source>
        <dbReference type="ARBA" id="ARBA00023145"/>
    </source>
</evidence>
<evidence type="ECO:0000313" key="13">
    <source>
        <dbReference type="EMBL" id="KAJ8958444.1"/>
    </source>
</evidence>
<dbReference type="InterPro" id="IPR050430">
    <property type="entry name" value="Peptidase_S1"/>
</dbReference>
<dbReference type="SUPFAM" id="SSF50494">
    <property type="entry name" value="Trypsin-like serine proteases"/>
    <property type="match status" value="1"/>
</dbReference>
<proteinExistence type="inferred from homology"/>
<accession>A0AAV8Z2U8</accession>
<dbReference type="EC" id="3.4.21.4" evidence="10"/>
<dbReference type="PRINTS" id="PR00722">
    <property type="entry name" value="CHYMOTRYPSIN"/>
</dbReference>
<comment type="caution">
    <text evidence="13">The sequence shown here is derived from an EMBL/GenBank/DDBJ whole genome shotgun (WGS) entry which is preliminary data.</text>
</comment>
<evidence type="ECO:0000259" key="12">
    <source>
        <dbReference type="PROSITE" id="PS50240"/>
    </source>
</evidence>
<dbReference type="InterPro" id="IPR001314">
    <property type="entry name" value="Peptidase_S1A"/>
</dbReference>
<keyword evidence="8" id="KW-1015">Disulfide bond</keyword>
<evidence type="ECO:0000256" key="10">
    <source>
        <dbReference type="ARBA" id="ARBA00038868"/>
    </source>
</evidence>
<dbReference type="FunFam" id="2.40.10.10:FF:000077">
    <property type="entry name" value="Predicted protein"/>
    <property type="match status" value="1"/>
</dbReference>
<evidence type="ECO:0000256" key="5">
    <source>
        <dbReference type="ARBA" id="ARBA00022801"/>
    </source>
</evidence>
<comment type="catalytic activity">
    <reaction evidence="9">
        <text>Preferential cleavage: Arg-|-Xaa, Lys-|-Xaa.</text>
        <dbReference type="EC" id="3.4.21.4"/>
    </reaction>
</comment>
<sequence length="315" mass="34777">MGCKTTSHTAFTRGGTRGGSVWVWSGELRELSKGESFIGQGFLMPVRVHEDADDTDELVKYKMNNKVSSRLTIQTDRLIPHFTSCSVNKIVGGSKISIESCPYQLSLRYNEQHICGAALISYDTALTAAHCVPEFHGSYSVRAGSSNLHKGGTIAYVKQAIIHPCYDATNQDYDIAILKFFKPLRASTAIKPIRLPAQDEQMTDKWGLVTGWGVLSAVYPYVPDHLRGVMLPAISIDECKQDYRHQFAITPRMFCAGFKQGGRDSCKGDSGGPFVANHTLYGLVSWGVSCAERYTPGVYTKVSLFRDYIKHNSGV</sequence>
<dbReference type="Pfam" id="PF00089">
    <property type="entry name" value="Trypsin"/>
    <property type="match status" value="1"/>
</dbReference>
<evidence type="ECO:0000256" key="11">
    <source>
        <dbReference type="RuleBase" id="RU363034"/>
    </source>
</evidence>
<keyword evidence="14" id="KW-1185">Reference proteome</keyword>
<evidence type="ECO:0000256" key="1">
    <source>
        <dbReference type="ARBA" id="ARBA00007664"/>
    </source>
</evidence>
<dbReference type="SMART" id="SM00020">
    <property type="entry name" value="Tryp_SPc"/>
    <property type="match status" value="1"/>
</dbReference>
<reference evidence="13" key="1">
    <citation type="journal article" date="2023" name="Insect Mol. Biol.">
        <title>Genome sequencing provides insights into the evolution of gene families encoding plant cell wall-degrading enzymes in longhorned beetles.</title>
        <authorList>
            <person name="Shin N.R."/>
            <person name="Okamura Y."/>
            <person name="Kirsch R."/>
            <person name="Pauchet Y."/>
        </authorList>
    </citation>
    <scope>NUCLEOTIDE SEQUENCE</scope>
    <source>
        <strain evidence="13">AMC_N1</strain>
    </source>
</reference>
<dbReference type="InterPro" id="IPR009003">
    <property type="entry name" value="Peptidase_S1_PA"/>
</dbReference>
<gene>
    <name evidence="13" type="ORF">NQ318_002231</name>
</gene>
<evidence type="ECO:0000256" key="9">
    <source>
        <dbReference type="ARBA" id="ARBA00036320"/>
    </source>
</evidence>
<dbReference type="PROSITE" id="PS00134">
    <property type="entry name" value="TRYPSIN_HIS"/>
    <property type="match status" value="1"/>
</dbReference>
<keyword evidence="4" id="KW-0222">Digestion</keyword>
<comment type="similarity">
    <text evidence="1">Belongs to the peptidase S1 family.</text>
</comment>
<dbReference type="GO" id="GO:0006508">
    <property type="term" value="P:proteolysis"/>
    <property type="evidence" value="ECO:0007669"/>
    <property type="project" value="UniProtKB-KW"/>
</dbReference>
<dbReference type="AlphaFoldDB" id="A0AAV8Z2U8"/>
<dbReference type="PROSITE" id="PS50240">
    <property type="entry name" value="TRYPSIN_DOM"/>
    <property type="match status" value="1"/>
</dbReference>
<evidence type="ECO:0000313" key="14">
    <source>
        <dbReference type="Proteomes" id="UP001162162"/>
    </source>
</evidence>
<dbReference type="InterPro" id="IPR018114">
    <property type="entry name" value="TRYPSIN_HIS"/>
</dbReference>
<dbReference type="EMBL" id="JAPWTK010000017">
    <property type="protein sequence ID" value="KAJ8958444.1"/>
    <property type="molecule type" value="Genomic_DNA"/>
</dbReference>
<keyword evidence="2 11" id="KW-0645">Protease</keyword>
<dbReference type="GO" id="GO:0007586">
    <property type="term" value="P:digestion"/>
    <property type="evidence" value="ECO:0007669"/>
    <property type="project" value="UniProtKB-KW"/>
</dbReference>
<keyword evidence="5 11" id="KW-0378">Hydrolase</keyword>
<evidence type="ECO:0000256" key="2">
    <source>
        <dbReference type="ARBA" id="ARBA00022670"/>
    </source>
</evidence>